<dbReference type="HOGENOM" id="CLU_2272183_0_0_4"/>
<protein>
    <submittedName>
        <fullName evidence="1">Uncharacterized protein</fullName>
    </submittedName>
</protein>
<dbReference type="AlphaFoldDB" id="A4JT30"/>
<sequence>MIRYGLFRLVRIRRELRWRWGLAESGGVAGRVARHAPDTFRRQSAGVCGPGPLRDGAHLRVGHDLLVTAGNPQKARVPAVTFNYGVLLDIKALPGRHATAGE</sequence>
<gene>
    <name evidence="1" type="ordered locus">Bcep1808_6536</name>
</gene>
<evidence type="ECO:0000313" key="1">
    <source>
        <dbReference type="EMBL" id="ABO59433.1"/>
    </source>
</evidence>
<evidence type="ECO:0000313" key="2">
    <source>
        <dbReference type="Proteomes" id="UP000002287"/>
    </source>
</evidence>
<organism evidence="1 2">
    <name type="scientific">Burkholderia vietnamiensis (strain G4 / LMG 22486)</name>
    <name type="common">Burkholderia cepacia (strain R1808)</name>
    <dbReference type="NCBI Taxonomy" id="269482"/>
    <lineage>
        <taxon>Bacteria</taxon>
        <taxon>Pseudomonadati</taxon>
        <taxon>Pseudomonadota</taxon>
        <taxon>Betaproteobacteria</taxon>
        <taxon>Burkholderiales</taxon>
        <taxon>Burkholderiaceae</taxon>
        <taxon>Burkholderia</taxon>
        <taxon>Burkholderia cepacia complex</taxon>
    </lineage>
</organism>
<dbReference type="Proteomes" id="UP000002287">
    <property type="component" value="Chromosome 3"/>
</dbReference>
<dbReference type="EMBL" id="CP000616">
    <property type="protein sequence ID" value="ABO59433.1"/>
    <property type="molecule type" value="Genomic_DNA"/>
</dbReference>
<proteinExistence type="predicted"/>
<reference evidence="2" key="1">
    <citation type="submission" date="2007-03" db="EMBL/GenBank/DDBJ databases">
        <title>Complete sequence of chromosome 3 of Burkholderia vietnamiensis G4.</title>
        <authorList>
            <consortium name="US DOE Joint Genome Institute"/>
            <person name="Copeland A."/>
            <person name="Lucas S."/>
            <person name="Lapidus A."/>
            <person name="Barry K."/>
            <person name="Detter J.C."/>
            <person name="Glavina del Rio T."/>
            <person name="Hammon N."/>
            <person name="Israni S."/>
            <person name="Dalin E."/>
            <person name="Tice H."/>
            <person name="Pitluck S."/>
            <person name="Chain P."/>
            <person name="Malfatti S."/>
            <person name="Shin M."/>
            <person name="Vergez L."/>
            <person name="Schmutz J."/>
            <person name="Larimer F."/>
            <person name="Land M."/>
            <person name="Hauser L."/>
            <person name="Kyrpides N."/>
            <person name="Tiedje J."/>
            <person name="Richardson P."/>
        </authorList>
    </citation>
    <scope>NUCLEOTIDE SEQUENCE [LARGE SCALE GENOMIC DNA]</scope>
    <source>
        <strain evidence="2">G4 / LMG 22486</strain>
    </source>
</reference>
<accession>A4JT30</accession>
<dbReference type="KEGG" id="bvi:Bcep1808_6536"/>
<name>A4JT30_BURVG</name>